<dbReference type="OMA" id="HPDWSQL"/>
<name>A0A0U5GFB3_ASPCI</name>
<dbReference type="Proteomes" id="UP000054771">
    <property type="component" value="Unassembled WGS sequence"/>
</dbReference>
<accession>A0A0U5GFB3</accession>
<keyword evidence="2" id="KW-1185">Reference proteome</keyword>
<reference evidence="2" key="1">
    <citation type="journal article" date="2016" name="Genome Announc.">
        <title>Draft genome sequences of fungus Aspergillus calidoustus.</title>
        <authorList>
            <person name="Horn F."/>
            <person name="Linde J."/>
            <person name="Mattern D.J."/>
            <person name="Walther G."/>
            <person name="Guthke R."/>
            <person name="Scherlach K."/>
            <person name="Martin K."/>
            <person name="Brakhage A.A."/>
            <person name="Petzke L."/>
            <person name="Valiante V."/>
        </authorList>
    </citation>
    <scope>NUCLEOTIDE SEQUENCE [LARGE SCALE GENOMIC DNA]</scope>
    <source>
        <strain evidence="2">SF006504</strain>
    </source>
</reference>
<proteinExistence type="predicted"/>
<evidence type="ECO:0000313" key="1">
    <source>
        <dbReference type="EMBL" id="CEL10464.1"/>
    </source>
</evidence>
<dbReference type="EMBL" id="CDMC01000018">
    <property type="protein sequence ID" value="CEL10464.1"/>
    <property type="molecule type" value="Genomic_DNA"/>
</dbReference>
<evidence type="ECO:0000313" key="2">
    <source>
        <dbReference type="Proteomes" id="UP000054771"/>
    </source>
</evidence>
<gene>
    <name evidence="1" type="ORF">ASPCAL13583</name>
</gene>
<organism evidence="1 2">
    <name type="scientific">Aspergillus calidoustus</name>
    <dbReference type="NCBI Taxonomy" id="454130"/>
    <lineage>
        <taxon>Eukaryota</taxon>
        <taxon>Fungi</taxon>
        <taxon>Dikarya</taxon>
        <taxon>Ascomycota</taxon>
        <taxon>Pezizomycotina</taxon>
        <taxon>Eurotiomycetes</taxon>
        <taxon>Eurotiomycetidae</taxon>
        <taxon>Eurotiales</taxon>
        <taxon>Aspergillaceae</taxon>
        <taxon>Aspergillus</taxon>
        <taxon>Aspergillus subgen. Nidulantes</taxon>
    </lineage>
</organism>
<dbReference type="OrthoDB" id="5149166at2759"/>
<protein>
    <submittedName>
        <fullName evidence="1">Uncharacterized protein</fullName>
    </submittedName>
</protein>
<sequence>MPLPMQVSLPLALHLRSPVTYNFLLMNTGSLERYAYSVPAAYIAPPQPASACVCTNPFAQKFEEGRTLNDFFFLDRHSGRGKATVLFAAILRAIFNHPDWSQLHEFFSTRYPEGEESDSDTDASTHPEAAARTLHPFDDSYRDHKPSIVHFRTDLESVNLPKDLPSLLATAGRTSRSGMLGPDPQPAAIGPAISLACGAGAYMDLIYAGQTPGSYHELTSINGSLCGWENGTFRALTTPLADPNPVRKQGGRGRYWAEWAALWRAISDWIYEHDVTALQLGFISTYSHKYRLSNEEDRSFDHFGKVPREFFETDAVSAADAVRDVFTQLAAEPGRFQGIEWAYLELDTPERVREGFYSRFGCDPGSVGGASMRFAELLRVTGGQNTLVYDEVSPAALKRCPATVHGAEWEAWLLSIEGGDVVIVETMFQALWAVILLEQLPLDIRILKGGSMVPRYREPTHVYL</sequence>
<dbReference type="AlphaFoldDB" id="A0A0U5GFB3"/>